<dbReference type="PROSITE" id="PS00211">
    <property type="entry name" value="ABC_TRANSPORTER_1"/>
    <property type="match status" value="1"/>
</dbReference>
<dbReference type="STRING" id="365591.SAMN05421840_10842"/>
<dbReference type="SUPFAM" id="SSF52540">
    <property type="entry name" value="P-loop containing nucleoside triphosphate hydrolases"/>
    <property type="match status" value="1"/>
</dbReference>
<evidence type="ECO:0000313" key="5">
    <source>
        <dbReference type="EMBL" id="SUI72988.1"/>
    </source>
</evidence>
<proteinExistence type="predicted"/>
<keyword evidence="5" id="KW-0378">Hydrolase</keyword>
<evidence type="ECO:0000256" key="2">
    <source>
        <dbReference type="ARBA" id="ARBA00022741"/>
    </source>
</evidence>
<dbReference type="Pfam" id="PF00005">
    <property type="entry name" value="ABC_tran"/>
    <property type="match status" value="1"/>
</dbReference>
<protein>
    <submittedName>
        <fullName evidence="5">Daunorubicin/doxorubicin resistance ATP-binding protein DrrA</fullName>
        <ecNumber evidence="5">3.6.3.-</ecNumber>
    </submittedName>
</protein>
<reference evidence="5 6" key="1">
    <citation type="submission" date="2018-06" db="EMBL/GenBank/DDBJ databases">
        <authorList>
            <consortium name="Pathogen Informatics"/>
            <person name="Doyle S."/>
        </authorList>
    </citation>
    <scope>NUCLEOTIDE SEQUENCE [LARGE SCALE GENOMIC DNA]</scope>
    <source>
        <strain evidence="5 6">NCTC10736</strain>
    </source>
</reference>
<organism evidence="5 6">
    <name type="scientific">Shewanella morhuae</name>
    <dbReference type="NCBI Taxonomy" id="365591"/>
    <lineage>
        <taxon>Bacteria</taxon>
        <taxon>Pseudomonadati</taxon>
        <taxon>Pseudomonadota</taxon>
        <taxon>Gammaproteobacteria</taxon>
        <taxon>Alteromonadales</taxon>
        <taxon>Shewanellaceae</taxon>
        <taxon>Shewanella</taxon>
    </lineage>
</organism>
<evidence type="ECO:0000313" key="6">
    <source>
        <dbReference type="Proteomes" id="UP000255061"/>
    </source>
</evidence>
<dbReference type="InterPro" id="IPR003439">
    <property type="entry name" value="ABC_transporter-like_ATP-bd"/>
</dbReference>
<evidence type="ECO:0000256" key="3">
    <source>
        <dbReference type="ARBA" id="ARBA00022840"/>
    </source>
</evidence>
<dbReference type="InterPro" id="IPR027417">
    <property type="entry name" value="P-loop_NTPase"/>
</dbReference>
<accession>A0A1N6XWR6</accession>
<name>A0A1N6XWR6_9GAMM</name>
<dbReference type="Proteomes" id="UP000255061">
    <property type="component" value="Unassembled WGS sequence"/>
</dbReference>
<dbReference type="AlphaFoldDB" id="A0A1N6XWR6"/>
<keyword evidence="3 5" id="KW-0067">ATP-binding</keyword>
<dbReference type="PANTHER" id="PTHR42939">
    <property type="entry name" value="ABC TRANSPORTER ATP-BINDING PROTEIN ALBC-RELATED"/>
    <property type="match status" value="1"/>
</dbReference>
<dbReference type="EC" id="3.6.3.-" evidence="5"/>
<dbReference type="OrthoDB" id="9781337at2"/>
<sequence length="303" mass="32590">MSLIQCQGLSQFYGSKKALNNVNFSLEAGAPIALVGPNGAGKTTLFSLLCGYLSPSAGSITILGEAPNSPKLLGKIAALPQDAALDPNLTIVSQLCFFARLQGMSAEQAKHEAIRVLALVDLADVAEQKPPSLSHGMSKRVSIAQALIGSPELVLLDEPTAGLDPANAKKVRELVKALSPTTTFMISSHNLDELEKLCDQVLYLDKGQLSQAVSMHASTGSDYLTLTMQSCDSELLQAEVAKLAGVVNISSKQSNVFIIQLAIDEDKSQDSDIEMHLFSLFNQHKWQYKMLLKGRTLEETLFS</sequence>
<keyword evidence="1" id="KW-0813">Transport</keyword>
<dbReference type="PANTHER" id="PTHR42939:SF1">
    <property type="entry name" value="ABC TRANSPORTER ATP-BINDING PROTEIN ALBC-RELATED"/>
    <property type="match status" value="1"/>
</dbReference>
<dbReference type="GO" id="GO:0016887">
    <property type="term" value="F:ATP hydrolysis activity"/>
    <property type="evidence" value="ECO:0007669"/>
    <property type="project" value="InterPro"/>
</dbReference>
<dbReference type="EMBL" id="UGYV01000001">
    <property type="protein sequence ID" value="SUI72988.1"/>
    <property type="molecule type" value="Genomic_DNA"/>
</dbReference>
<gene>
    <name evidence="5" type="primary">drrA_1</name>
    <name evidence="5" type="ORF">NCTC10736_01493</name>
</gene>
<dbReference type="InterPro" id="IPR051782">
    <property type="entry name" value="ABC_Transporter_VariousFunc"/>
</dbReference>
<dbReference type="InterPro" id="IPR003593">
    <property type="entry name" value="AAA+_ATPase"/>
</dbReference>
<evidence type="ECO:0000256" key="1">
    <source>
        <dbReference type="ARBA" id="ARBA00022448"/>
    </source>
</evidence>
<feature type="domain" description="ABC transporter" evidence="4">
    <location>
        <begin position="4"/>
        <end position="231"/>
    </location>
</feature>
<dbReference type="RefSeq" id="WP_076499531.1">
    <property type="nucleotide sequence ID" value="NZ_FTNN01000008.1"/>
</dbReference>
<dbReference type="SMART" id="SM00382">
    <property type="entry name" value="AAA"/>
    <property type="match status" value="1"/>
</dbReference>
<evidence type="ECO:0000259" key="4">
    <source>
        <dbReference type="PROSITE" id="PS50893"/>
    </source>
</evidence>
<keyword evidence="2" id="KW-0547">Nucleotide-binding</keyword>
<dbReference type="PROSITE" id="PS50893">
    <property type="entry name" value="ABC_TRANSPORTER_2"/>
    <property type="match status" value="1"/>
</dbReference>
<dbReference type="InterPro" id="IPR017871">
    <property type="entry name" value="ABC_transporter-like_CS"/>
</dbReference>
<accession>A0A380A3M9</accession>
<dbReference type="Gene3D" id="3.40.50.300">
    <property type="entry name" value="P-loop containing nucleotide triphosphate hydrolases"/>
    <property type="match status" value="1"/>
</dbReference>
<dbReference type="GO" id="GO:0005524">
    <property type="term" value="F:ATP binding"/>
    <property type="evidence" value="ECO:0007669"/>
    <property type="project" value="UniProtKB-KW"/>
</dbReference>